<accession>A0A6N0HR03</accession>
<sequence length="266" mass="29948">MKKIGYFLLGLIIVLTLIVIFVFDLMGKKYAQQYVQNLLKTPVTISQFSSSFLDKDLNIDFIEVQNPPNFNNKNAFSLDYFVLKISDETTSDLIVIDELSFDGMHFVLEQNKANVNLVTLIDNLDKDSSNATLSSSEKIQSAGNKRIKINQFNVINTTLKIDTRWLKETIKVPNINLEKFGGGSGIALNQVGQELMTVVLKNLKGTLEKKGIELGKKEIKGTLMRKLGVDNIKEKFNLDKIKDSLDFGGTEELQNKAKDLFKQLGF</sequence>
<keyword evidence="3" id="KW-1185">Reference proteome</keyword>
<evidence type="ECO:0008006" key="4">
    <source>
        <dbReference type="Google" id="ProtNLM"/>
    </source>
</evidence>
<protein>
    <recommendedName>
        <fullName evidence="4">Phage-related tail protein</fullName>
    </recommendedName>
</protein>
<keyword evidence="1" id="KW-0472">Membrane</keyword>
<proteinExistence type="predicted"/>
<dbReference type="RefSeq" id="WP_174606097.1">
    <property type="nucleotide sequence ID" value="NZ_CP054490.1"/>
</dbReference>
<dbReference type="EMBL" id="CP054490">
    <property type="protein sequence ID" value="QKQ24661.1"/>
    <property type="molecule type" value="Genomic_DNA"/>
</dbReference>
<evidence type="ECO:0000256" key="1">
    <source>
        <dbReference type="SAM" id="Phobius"/>
    </source>
</evidence>
<feature type="transmembrane region" description="Helical" evidence="1">
    <location>
        <begin position="6"/>
        <end position="26"/>
    </location>
</feature>
<gene>
    <name evidence="2" type="ORF">HUE58_06100</name>
</gene>
<evidence type="ECO:0000313" key="2">
    <source>
        <dbReference type="EMBL" id="QKQ24661.1"/>
    </source>
</evidence>
<evidence type="ECO:0000313" key="3">
    <source>
        <dbReference type="Proteomes" id="UP000509429"/>
    </source>
</evidence>
<keyword evidence="1" id="KW-1133">Transmembrane helix</keyword>
<organism evidence="2 3">
    <name type="scientific">Candidatus Ruthia endofausta</name>
    <dbReference type="NCBI Taxonomy" id="2738852"/>
    <lineage>
        <taxon>Bacteria</taxon>
        <taxon>Pseudomonadati</taxon>
        <taxon>Pseudomonadota</taxon>
        <taxon>Gammaproteobacteria</taxon>
        <taxon>Candidatus Pseudothioglobaceae</taxon>
        <taxon>Candidatus Ruthturnera</taxon>
    </lineage>
</organism>
<dbReference type="KEGG" id="reo:HUE58_06100"/>
<dbReference type="AlphaFoldDB" id="A0A6N0HR03"/>
<dbReference type="Proteomes" id="UP000509429">
    <property type="component" value="Chromosome"/>
</dbReference>
<name>A0A6N0HR03_9GAMM</name>
<reference evidence="2 3" key="1">
    <citation type="submission" date="2020-05" db="EMBL/GenBank/DDBJ databases">
        <title>Horizontal transmission and recombination maintain forever young bacterial symbiont genomes.</title>
        <authorList>
            <person name="Russell S.L."/>
            <person name="Pepper-Tunick E."/>
            <person name="Svedberg J."/>
            <person name="Byrne A."/>
            <person name="Ruelas Castillo J."/>
            <person name="Vollmers C."/>
            <person name="Beinart R.A."/>
            <person name="Corbett-Detig R."/>
        </authorList>
    </citation>
    <scope>NUCLEOTIDE SEQUENCE [LARGE SCALE GENOMIC DNA]</scope>
    <source>
        <strain evidence="2">JDF_Ridge</strain>
    </source>
</reference>
<keyword evidence="1" id="KW-0812">Transmembrane</keyword>